<feature type="transmembrane region" description="Helical" evidence="1">
    <location>
        <begin position="142"/>
        <end position="160"/>
    </location>
</feature>
<dbReference type="Proteomes" id="UP000516105">
    <property type="component" value="Chromosome"/>
</dbReference>
<keyword evidence="1" id="KW-0812">Transmembrane</keyword>
<evidence type="ECO:0000313" key="3">
    <source>
        <dbReference type="EMBL" id="QNP45233.1"/>
    </source>
</evidence>
<feature type="transmembrane region" description="Helical" evidence="1">
    <location>
        <begin position="251"/>
        <end position="270"/>
    </location>
</feature>
<feature type="transmembrane region" description="Helical" evidence="1">
    <location>
        <begin position="32"/>
        <end position="52"/>
    </location>
</feature>
<keyword evidence="3" id="KW-0645">Protease</keyword>
<accession>A0ABX6T940</accession>
<evidence type="ECO:0000259" key="2">
    <source>
        <dbReference type="Pfam" id="PF02517"/>
    </source>
</evidence>
<name>A0ABX6T940_9SPHN</name>
<sequence>MASRPTLRALFIYIAIWGVAVAYLALTGGDWTFPFASLLIFGVAFSAVIWFVTRKMDAPPVPVANPKRESAGLLIYLVVYAVLLIGFGLGAIKSAIPPGPSQELAVLAYKLAIHVALPVAIILSLGGTVHALFDTGHRRRGFWLALIVLSAAMFALLALVSPSLKQIAELNLSPAAAASWVIASWLWISVEAGLCEEFFFRVCLQSRLTAWLNSPATAIFATSILFGLSHFPGLYFRGGPGVDGWSNDPAQVAAFTVATLSPLSVSMGVLWSRSRSLLLVALVHGAIDALPATAEFVHIWG</sequence>
<evidence type="ECO:0000256" key="1">
    <source>
        <dbReference type="SAM" id="Phobius"/>
    </source>
</evidence>
<feature type="transmembrane region" description="Helical" evidence="1">
    <location>
        <begin position="210"/>
        <end position="231"/>
    </location>
</feature>
<keyword evidence="3" id="KW-0482">Metalloprotease</keyword>
<keyword evidence="4" id="KW-1185">Reference proteome</keyword>
<feature type="transmembrane region" description="Helical" evidence="1">
    <location>
        <begin position="112"/>
        <end position="133"/>
    </location>
</feature>
<proteinExistence type="predicted"/>
<feature type="transmembrane region" description="Helical" evidence="1">
    <location>
        <begin position="73"/>
        <end position="92"/>
    </location>
</feature>
<dbReference type="Pfam" id="PF02517">
    <property type="entry name" value="Rce1-like"/>
    <property type="match status" value="1"/>
</dbReference>
<feature type="transmembrane region" description="Helical" evidence="1">
    <location>
        <begin position="7"/>
        <end position="26"/>
    </location>
</feature>
<reference evidence="3 4" key="1">
    <citation type="submission" date="2020-08" db="EMBL/GenBank/DDBJ databases">
        <title>Genome sequence of Sphingomonas sediminicola KACC 15039T.</title>
        <authorList>
            <person name="Hyun D.-W."/>
            <person name="Bae J.-W."/>
        </authorList>
    </citation>
    <scope>NUCLEOTIDE SEQUENCE [LARGE SCALE GENOMIC DNA]</scope>
    <source>
        <strain evidence="3 4">KACC 15039</strain>
    </source>
</reference>
<keyword evidence="1" id="KW-1133">Transmembrane helix</keyword>
<dbReference type="EMBL" id="CP060782">
    <property type="protein sequence ID" value="QNP45233.1"/>
    <property type="molecule type" value="Genomic_DNA"/>
</dbReference>
<feature type="domain" description="CAAX prenyl protease 2/Lysostaphin resistance protein A-like" evidence="2">
    <location>
        <begin position="179"/>
        <end position="289"/>
    </location>
</feature>
<organism evidence="3 4">
    <name type="scientific">Sphingomonas sediminicola</name>
    <dbReference type="NCBI Taxonomy" id="386874"/>
    <lineage>
        <taxon>Bacteria</taxon>
        <taxon>Pseudomonadati</taxon>
        <taxon>Pseudomonadota</taxon>
        <taxon>Alphaproteobacteria</taxon>
        <taxon>Sphingomonadales</taxon>
        <taxon>Sphingomonadaceae</taxon>
        <taxon>Sphingomonas</taxon>
    </lineage>
</organism>
<dbReference type="RefSeq" id="WP_187708189.1">
    <property type="nucleotide sequence ID" value="NZ_CP060782.1"/>
</dbReference>
<protein>
    <submittedName>
        <fullName evidence="3">CPBP family intramembrane metalloprotease</fullName>
    </submittedName>
</protein>
<dbReference type="InterPro" id="IPR003675">
    <property type="entry name" value="Rce1/LyrA-like_dom"/>
</dbReference>
<evidence type="ECO:0000313" key="4">
    <source>
        <dbReference type="Proteomes" id="UP000516105"/>
    </source>
</evidence>
<keyword evidence="3" id="KW-0378">Hydrolase</keyword>
<gene>
    <name evidence="3" type="ORF">H9L14_11370</name>
</gene>
<feature type="transmembrane region" description="Helical" evidence="1">
    <location>
        <begin position="172"/>
        <end position="190"/>
    </location>
</feature>
<dbReference type="GO" id="GO:0008237">
    <property type="term" value="F:metallopeptidase activity"/>
    <property type="evidence" value="ECO:0007669"/>
    <property type="project" value="UniProtKB-KW"/>
</dbReference>
<keyword evidence="1" id="KW-0472">Membrane</keyword>
<feature type="transmembrane region" description="Helical" evidence="1">
    <location>
        <begin position="277"/>
        <end position="300"/>
    </location>
</feature>